<keyword evidence="6" id="KW-0677">Repeat</keyword>
<keyword evidence="9" id="KW-0325">Glycoprotein</keyword>
<keyword evidence="12" id="KW-1185">Reference proteome</keyword>
<dbReference type="InterPro" id="IPR013210">
    <property type="entry name" value="LRR_N_plant-typ"/>
</dbReference>
<dbReference type="Proteomes" id="UP000290289">
    <property type="component" value="Chromosome 13"/>
</dbReference>
<evidence type="ECO:0000256" key="7">
    <source>
        <dbReference type="ARBA" id="ARBA00022989"/>
    </source>
</evidence>
<keyword evidence="3" id="KW-0433">Leucine-rich repeat</keyword>
<gene>
    <name evidence="11" type="ORF">DVH24_040432</name>
</gene>
<comment type="subcellular location">
    <subcellularLocation>
        <location evidence="1">Membrane</location>
        <topology evidence="1">Single-pass type I membrane protein</topology>
    </subcellularLocation>
</comment>
<name>A0A498IBD0_MALDO</name>
<dbReference type="PANTHER" id="PTHR48007">
    <property type="entry name" value="LEUCINE-RICH REPEAT RECEPTOR-LIKE PROTEIN KINASE PXC1"/>
    <property type="match status" value="1"/>
</dbReference>
<evidence type="ECO:0000256" key="1">
    <source>
        <dbReference type="ARBA" id="ARBA00004479"/>
    </source>
</evidence>
<keyword evidence="4" id="KW-0812">Transmembrane</keyword>
<dbReference type="STRING" id="3750.A0A498IBD0"/>
<feature type="domain" description="Leucine-rich repeat-containing N-terminal plant-type" evidence="10">
    <location>
        <begin position="67"/>
        <end position="105"/>
    </location>
</feature>
<dbReference type="PANTHER" id="PTHR48007:SF9">
    <property type="entry name" value="PROTEIN KINASE DOMAIN-CONTAINING PROTEIN"/>
    <property type="match status" value="1"/>
</dbReference>
<sequence>MIAESLGSLGNCSGEDLVLKLIPKKFQSSPSLTLSALTCREPMAATAAVATLLLTSFFFAALHVSSNPDTKPLLSFKATSDASNKLTTWNSTSVDPCTWTGVSCTNNRVSRLVLENLDLRGSFQPLTALTQLRVLSLKRNRLSCPIPDLSNFTALKLLFLSYNELSGNFPASVSSLFRLYRLDLSYNNLSGEIPATVNHLNHLLTLQLEANRFSGSEP</sequence>
<dbReference type="EMBL" id="RDQH01000339">
    <property type="protein sequence ID" value="RXH79285.1"/>
    <property type="molecule type" value="Genomic_DNA"/>
</dbReference>
<dbReference type="InterPro" id="IPR046959">
    <property type="entry name" value="PRK1-6/SRF4-like"/>
</dbReference>
<dbReference type="InterPro" id="IPR001611">
    <property type="entry name" value="Leu-rich_rpt"/>
</dbReference>
<dbReference type="SMR" id="A0A498IBD0"/>
<accession>A0A498IBD0</accession>
<keyword evidence="7" id="KW-1133">Transmembrane helix</keyword>
<comment type="similarity">
    <text evidence="2">Belongs to the RLP family.</text>
</comment>
<reference evidence="11 12" key="1">
    <citation type="submission" date="2018-10" db="EMBL/GenBank/DDBJ databases">
        <title>A high-quality apple genome assembly.</title>
        <authorList>
            <person name="Hu J."/>
        </authorList>
    </citation>
    <scope>NUCLEOTIDE SEQUENCE [LARGE SCALE GENOMIC DNA]</scope>
    <source>
        <strain evidence="12">cv. HFTH1</strain>
        <tissue evidence="11">Young leaf</tissue>
    </source>
</reference>
<evidence type="ECO:0000256" key="2">
    <source>
        <dbReference type="ARBA" id="ARBA00009592"/>
    </source>
</evidence>
<dbReference type="AlphaFoldDB" id="A0A498IBD0"/>
<evidence type="ECO:0000259" key="10">
    <source>
        <dbReference type="Pfam" id="PF08263"/>
    </source>
</evidence>
<evidence type="ECO:0000256" key="8">
    <source>
        <dbReference type="ARBA" id="ARBA00023136"/>
    </source>
</evidence>
<keyword evidence="5" id="KW-0732">Signal</keyword>
<comment type="caution">
    <text evidence="11">The sequence shown here is derived from an EMBL/GenBank/DDBJ whole genome shotgun (WGS) entry which is preliminary data.</text>
</comment>
<keyword evidence="8" id="KW-0472">Membrane</keyword>
<dbReference type="GO" id="GO:0016020">
    <property type="term" value="C:membrane"/>
    <property type="evidence" value="ECO:0007669"/>
    <property type="project" value="UniProtKB-SubCell"/>
</dbReference>
<organism evidence="11 12">
    <name type="scientific">Malus domestica</name>
    <name type="common">Apple</name>
    <name type="synonym">Pyrus malus</name>
    <dbReference type="NCBI Taxonomy" id="3750"/>
    <lineage>
        <taxon>Eukaryota</taxon>
        <taxon>Viridiplantae</taxon>
        <taxon>Streptophyta</taxon>
        <taxon>Embryophyta</taxon>
        <taxon>Tracheophyta</taxon>
        <taxon>Spermatophyta</taxon>
        <taxon>Magnoliopsida</taxon>
        <taxon>eudicotyledons</taxon>
        <taxon>Gunneridae</taxon>
        <taxon>Pentapetalae</taxon>
        <taxon>rosids</taxon>
        <taxon>fabids</taxon>
        <taxon>Rosales</taxon>
        <taxon>Rosaceae</taxon>
        <taxon>Amygdaloideae</taxon>
        <taxon>Maleae</taxon>
        <taxon>Malus</taxon>
    </lineage>
</organism>
<evidence type="ECO:0000256" key="5">
    <source>
        <dbReference type="ARBA" id="ARBA00022729"/>
    </source>
</evidence>
<proteinExistence type="inferred from homology"/>
<evidence type="ECO:0000256" key="6">
    <source>
        <dbReference type="ARBA" id="ARBA00022737"/>
    </source>
</evidence>
<dbReference type="InterPro" id="IPR032675">
    <property type="entry name" value="LRR_dom_sf"/>
</dbReference>
<evidence type="ECO:0000256" key="4">
    <source>
        <dbReference type="ARBA" id="ARBA00022692"/>
    </source>
</evidence>
<evidence type="ECO:0000256" key="3">
    <source>
        <dbReference type="ARBA" id="ARBA00022614"/>
    </source>
</evidence>
<dbReference type="FunFam" id="3.80.10.10:FF:000275">
    <property type="entry name" value="Leucine-rich repeat receptor-like protein kinase"/>
    <property type="match status" value="1"/>
</dbReference>
<evidence type="ECO:0000313" key="11">
    <source>
        <dbReference type="EMBL" id="RXH79285.1"/>
    </source>
</evidence>
<evidence type="ECO:0000256" key="9">
    <source>
        <dbReference type="ARBA" id="ARBA00023180"/>
    </source>
</evidence>
<dbReference type="Gene3D" id="3.80.10.10">
    <property type="entry name" value="Ribonuclease Inhibitor"/>
    <property type="match status" value="1"/>
</dbReference>
<dbReference type="Pfam" id="PF00560">
    <property type="entry name" value="LRR_1"/>
    <property type="match status" value="2"/>
</dbReference>
<evidence type="ECO:0000313" key="12">
    <source>
        <dbReference type="Proteomes" id="UP000290289"/>
    </source>
</evidence>
<dbReference type="Pfam" id="PF08263">
    <property type="entry name" value="LRRNT_2"/>
    <property type="match status" value="1"/>
</dbReference>
<dbReference type="SUPFAM" id="SSF52058">
    <property type="entry name" value="L domain-like"/>
    <property type="match status" value="1"/>
</dbReference>
<protein>
    <recommendedName>
        <fullName evidence="10">Leucine-rich repeat-containing N-terminal plant-type domain-containing protein</fullName>
    </recommendedName>
</protein>